<evidence type="ECO:0000256" key="3">
    <source>
        <dbReference type="ARBA" id="ARBA00023163"/>
    </source>
</evidence>
<dbReference type="SMART" id="SM00347">
    <property type="entry name" value="HTH_MARR"/>
    <property type="match status" value="1"/>
</dbReference>
<dbReference type="InterPro" id="IPR023187">
    <property type="entry name" value="Tscrpt_reg_MarR-type_CS"/>
</dbReference>
<evidence type="ECO:0000256" key="1">
    <source>
        <dbReference type="ARBA" id="ARBA00023015"/>
    </source>
</evidence>
<reference evidence="6" key="2">
    <citation type="submission" date="2011-01" db="EMBL/GenBank/DDBJ databases">
        <title>The complete genome of Deinococcus maricopensis DSM 21211.</title>
        <authorList>
            <consortium name="US DOE Joint Genome Institute (JGI-PGF)"/>
            <person name="Lucas S."/>
            <person name="Copeland A."/>
            <person name="Lapidus A."/>
            <person name="Goodwin L."/>
            <person name="Pitluck S."/>
            <person name="Kyrpides N."/>
            <person name="Mavromatis K."/>
            <person name="Pagani I."/>
            <person name="Ivanova N."/>
            <person name="Ovchinnikova G."/>
            <person name="Zeytun A."/>
            <person name="Detter J.C."/>
            <person name="Han C."/>
            <person name="Land M."/>
            <person name="Hauser L."/>
            <person name="Markowitz V."/>
            <person name="Cheng J.-F."/>
            <person name="Hugenholtz P."/>
            <person name="Woyke T."/>
            <person name="Wu D."/>
            <person name="Pukall R."/>
            <person name="Gehrich-Schroeter G."/>
            <person name="Brambilla E."/>
            <person name="Klenk H.-P."/>
            <person name="Eisen J.A."/>
        </authorList>
    </citation>
    <scope>NUCLEOTIDE SEQUENCE [LARGE SCALE GENOMIC DNA]</scope>
    <source>
        <strain evidence="6">DSM 21211 / LMG 22137 / NRRL B-23946 / LB-34</strain>
    </source>
</reference>
<sequence length="148" mass="16611" precursor="true">MDLKPPEVHLWLTLDRVYTILSRRIAGKLAEVGLTSPQYRVLRLLSDHGPLSPNTLAERLGVTPGNLTGILDRLESAGHLHRTREAGDRRSVRVQITPQGTDLMRVAVPDVRDHVRTLFSTLTPEELQHTQALLERLEHHLSPTEVTA</sequence>
<keyword evidence="3" id="KW-0804">Transcription</keyword>
<dbReference type="AlphaFoldDB" id="E8U676"/>
<name>E8U676_DEIML</name>
<dbReference type="KEGG" id="dmr:Deima_0911"/>
<dbReference type="GO" id="GO:0006950">
    <property type="term" value="P:response to stress"/>
    <property type="evidence" value="ECO:0007669"/>
    <property type="project" value="TreeGrafter"/>
</dbReference>
<proteinExistence type="predicted"/>
<dbReference type="InterPro" id="IPR036390">
    <property type="entry name" value="WH_DNA-bd_sf"/>
</dbReference>
<gene>
    <name evidence="5" type="ordered locus">Deima_0911</name>
</gene>
<evidence type="ECO:0000256" key="2">
    <source>
        <dbReference type="ARBA" id="ARBA00023125"/>
    </source>
</evidence>
<dbReference type="EMBL" id="CP002454">
    <property type="protein sequence ID" value="ADV66565.1"/>
    <property type="molecule type" value="Genomic_DNA"/>
</dbReference>
<keyword evidence="2" id="KW-0238">DNA-binding</keyword>
<dbReference type="GO" id="GO:0003700">
    <property type="term" value="F:DNA-binding transcription factor activity"/>
    <property type="evidence" value="ECO:0007669"/>
    <property type="project" value="InterPro"/>
</dbReference>
<dbReference type="STRING" id="709986.Deima_0911"/>
<evidence type="ECO:0000313" key="5">
    <source>
        <dbReference type="EMBL" id="ADV66565.1"/>
    </source>
</evidence>
<dbReference type="GO" id="GO:0003677">
    <property type="term" value="F:DNA binding"/>
    <property type="evidence" value="ECO:0007669"/>
    <property type="project" value="UniProtKB-KW"/>
</dbReference>
<evidence type="ECO:0000259" key="4">
    <source>
        <dbReference type="PROSITE" id="PS50995"/>
    </source>
</evidence>
<feature type="domain" description="HTH marR-type" evidence="4">
    <location>
        <begin position="7"/>
        <end position="139"/>
    </location>
</feature>
<dbReference type="Pfam" id="PF01047">
    <property type="entry name" value="MarR"/>
    <property type="match status" value="1"/>
</dbReference>
<dbReference type="Proteomes" id="UP000008635">
    <property type="component" value="Chromosome"/>
</dbReference>
<dbReference type="PANTHER" id="PTHR33164">
    <property type="entry name" value="TRANSCRIPTIONAL REGULATOR, MARR FAMILY"/>
    <property type="match status" value="1"/>
</dbReference>
<dbReference type="InterPro" id="IPR039422">
    <property type="entry name" value="MarR/SlyA-like"/>
</dbReference>
<dbReference type="PRINTS" id="PR00598">
    <property type="entry name" value="HTHMARR"/>
</dbReference>
<dbReference type="OrthoDB" id="166070at2"/>
<keyword evidence="1" id="KW-0805">Transcription regulation</keyword>
<protein>
    <submittedName>
        <fullName evidence="5">Transcriptional regulator, MarR family</fullName>
    </submittedName>
</protein>
<dbReference type="PROSITE" id="PS01117">
    <property type="entry name" value="HTH_MARR_1"/>
    <property type="match status" value="1"/>
</dbReference>
<dbReference type="InterPro" id="IPR000835">
    <property type="entry name" value="HTH_MarR-typ"/>
</dbReference>
<dbReference type="InterPro" id="IPR036388">
    <property type="entry name" value="WH-like_DNA-bd_sf"/>
</dbReference>
<dbReference type="RefSeq" id="WP_013556070.1">
    <property type="nucleotide sequence ID" value="NC_014958.1"/>
</dbReference>
<dbReference type="HOGENOM" id="CLU_083287_27_2_0"/>
<dbReference type="SUPFAM" id="SSF46785">
    <property type="entry name" value="Winged helix' DNA-binding domain"/>
    <property type="match status" value="1"/>
</dbReference>
<reference evidence="5 6" key="1">
    <citation type="journal article" date="2011" name="Stand. Genomic Sci.">
        <title>Complete genome sequence of Deinococcus maricopensis type strain (LB-34).</title>
        <authorList>
            <person name="Pukall R."/>
            <person name="Zeytun A."/>
            <person name="Lucas S."/>
            <person name="Lapidus A."/>
            <person name="Hammon N."/>
            <person name="Deshpande S."/>
            <person name="Nolan M."/>
            <person name="Cheng J.F."/>
            <person name="Pitluck S."/>
            <person name="Liolios K."/>
            <person name="Pagani I."/>
            <person name="Mikhailova N."/>
            <person name="Ivanova N."/>
            <person name="Mavromatis K."/>
            <person name="Pati A."/>
            <person name="Tapia R."/>
            <person name="Han C."/>
            <person name="Goodwin L."/>
            <person name="Chen A."/>
            <person name="Palaniappan K."/>
            <person name="Land M."/>
            <person name="Hauser L."/>
            <person name="Chang Y.J."/>
            <person name="Jeffries C.D."/>
            <person name="Brambilla E.M."/>
            <person name="Rohde M."/>
            <person name="Goker M."/>
            <person name="Detter J.C."/>
            <person name="Woyke T."/>
            <person name="Bristow J."/>
            <person name="Eisen J.A."/>
            <person name="Markowitz V."/>
            <person name="Hugenholtz P."/>
            <person name="Kyrpides N.C."/>
            <person name="Klenk H.P."/>
        </authorList>
    </citation>
    <scope>NUCLEOTIDE SEQUENCE [LARGE SCALE GENOMIC DNA]</scope>
    <source>
        <strain evidence="6">DSM 21211 / LMG 22137 / NRRL B-23946 / LB-34</strain>
    </source>
</reference>
<accession>E8U676</accession>
<dbReference type="PROSITE" id="PS50995">
    <property type="entry name" value="HTH_MARR_2"/>
    <property type="match status" value="1"/>
</dbReference>
<dbReference type="Gene3D" id="1.10.10.10">
    <property type="entry name" value="Winged helix-like DNA-binding domain superfamily/Winged helix DNA-binding domain"/>
    <property type="match status" value="1"/>
</dbReference>
<keyword evidence="6" id="KW-1185">Reference proteome</keyword>
<evidence type="ECO:0000313" key="6">
    <source>
        <dbReference type="Proteomes" id="UP000008635"/>
    </source>
</evidence>
<organism evidence="5 6">
    <name type="scientific">Deinococcus maricopensis (strain DSM 21211 / LMG 22137 / NRRL B-23946 / LB-34)</name>
    <dbReference type="NCBI Taxonomy" id="709986"/>
    <lineage>
        <taxon>Bacteria</taxon>
        <taxon>Thermotogati</taxon>
        <taxon>Deinococcota</taxon>
        <taxon>Deinococci</taxon>
        <taxon>Deinococcales</taxon>
        <taxon>Deinococcaceae</taxon>
        <taxon>Deinococcus</taxon>
    </lineage>
</organism>
<dbReference type="eggNOG" id="COG1846">
    <property type="taxonomic scope" value="Bacteria"/>
</dbReference>
<dbReference type="PANTHER" id="PTHR33164:SF43">
    <property type="entry name" value="HTH-TYPE TRANSCRIPTIONAL REPRESSOR YETL"/>
    <property type="match status" value="1"/>
</dbReference>